<feature type="chain" id="PRO_5032953408" description="EGF-like domain-containing protein" evidence="7">
    <location>
        <begin position="20"/>
        <end position="482"/>
    </location>
</feature>
<feature type="domain" description="EGF-like" evidence="8">
    <location>
        <begin position="205"/>
        <end position="242"/>
    </location>
</feature>
<feature type="domain" description="EGF-like" evidence="8">
    <location>
        <begin position="441"/>
        <end position="479"/>
    </location>
</feature>
<feature type="domain" description="EGF-like" evidence="8">
    <location>
        <begin position="245"/>
        <end position="281"/>
    </location>
</feature>
<evidence type="ECO:0000313" key="9">
    <source>
        <dbReference type="EMBL" id="CAF3731284.1"/>
    </source>
</evidence>
<dbReference type="SUPFAM" id="SSF57196">
    <property type="entry name" value="EGF/Laminin"/>
    <property type="match status" value="8"/>
</dbReference>
<dbReference type="EMBL" id="CAJOAX010001617">
    <property type="protein sequence ID" value="CAF3731284.1"/>
    <property type="molecule type" value="Genomic_DNA"/>
</dbReference>
<dbReference type="PANTHER" id="PTHR45836:SF23">
    <property type="entry name" value="NEUROGENIC LOCUS NOTCH HOMOLOG PROTEIN 1"/>
    <property type="match status" value="1"/>
</dbReference>
<comment type="caution">
    <text evidence="9">The sequence shown here is derived from an EMBL/GenBank/DDBJ whole genome shotgun (WGS) entry which is preliminary data.</text>
</comment>
<feature type="disulfide bond" evidence="6">
    <location>
        <begin position="252"/>
        <end position="269"/>
    </location>
</feature>
<dbReference type="FunFam" id="2.10.25.10:FF:000100">
    <property type="entry name" value="neurogenic locus notch homolog protein 3"/>
    <property type="match status" value="2"/>
</dbReference>
<keyword evidence="3" id="KW-0677">Repeat</keyword>
<dbReference type="GO" id="GO:0042063">
    <property type="term" value="P:gliogenesis"/>
    <property type="evidence" value="ECO:0007669"/>
    <property type="project" value="UniProtKB-ARBA"/>
</dbReference>
<feature type="domain" description="EGF-like" evidence="8">
    <location>
        <begin position="134"/>
        <end position="168"/>
    </location>
</feature>
<dbReference type="SMART" id="SM00179">
    <property type="entry name" value="EGF_CA"/>
    <property type="match status" value="8"/>
</dbReference>
<evidence type="ECO:0000256" key="2">
    <source>
        <dbReference type="ARBA" id="ARBA00022729"/>
    </source>
</evidence>
<feature type="disulfide bond" evidence="6">
    <location>
        <begin position="271"/>
        <end position="280"/>
    </location>
</feature>
<proteinExistence type="predicted"/>
<name>A0A818WV07_9BILA</name>
<feature type="domain" description="EGF-like" evidence="8">
    <location>
        <begin position="171"/>
        <end position="204"/>
    </location>
</feature>
<feature type="disulfide bond" evidence="6">
    <location>
        <begin position="469"/>
        <end position="478"/>
    </location>
</feature>
<dbReference type="Gene3D" id="2.10.25.10">
    <property type="entry name" value="Laminin"/>
    <property type="match status" value="8"/>
</dbReference>
<feature type="domain" description="EGF-like" evidence="8">
    <location>
        <begin position="404"/>
        <end position="440"/>
    </location>
</feature>
<feature type="disulfide bond" evidence="6">
    <location>
        <begin position="450"/>
        <end position="467"/>
    </location>
</feature>
<evidence type="ECO:0000256" key="6">
    <source>
        <dbReference type="PROSITE-ProRule" id="PRU00076"/>
    </source>
</evidence>
<dbReference type="FunFam" id="2.10.25.10:FF:000424">
    <property type="entry name" value="Delta and Notch-like epidermal growth factor-related receptor"/>
    <property type="match status" value="1"/>
</dbReference>
<dbReference type="InterPro" id="IPR000152">
    <property type="entry name" value="EGF-type_Asp/Asn_hydroxyl_site"/>
</dbReference>
<dbReference type="GO" id="GO:0005886">
    <property type="term" value="C:plasma membrane"/>
    <property type="evidence" value="ECO:0007669"/>
    <property type="project" value="UniProtKB-ARBA"/>
</dbReference>
<evidence type="ECO:0000313" key="10">
    <source>
        <dbReference type="Proteomes" id="UP000663823"/>
    </source>
</evidence>
<feature type="domain" description="EGF-like" evidence="8">
    <location>
        <begin position="290"/>
        <end position="327"/>
    </location>
</feature>
<organism evidence="9 10">
    <name type="scientific">Rotaria sordida</name>
    <dbReference type="NCBI Taxonomy" id="392033"/>
    <lineage>
        <taxon>Eukaryota</taxon>
        <taxon>Metazoa</taxon>
        <taxon>Spiralia</taxon>
        <taxon>Gnathifera</taxon>
        <taxon>Rotifera</taxon>
        <taxon>Eurotatoria</taxon>
        <taxon>Bdelloidea</taxon>
        <taxon>Philodinida</taxon>
        <taxon>Philodinidae</taxon>
        <taxon>Rotaria</taxon>
    </lineage>
</organism>
<evidence type="ECO:0000256" key="7">
    <source>
        <dbReference type="SAM" id="SignalP"/>
    </source>
</evidence>
<dbReference type="AlphaFoldDB" id="A0A818WV07"/>
<evidence type="ECO:0000256" key="3">
    <source>
        <dbReference type="ARBA" id="ARBA00022737"/>
    </source>
</evidence>
<dbReference type="Pfam" id="PF12661">
    <property type="entry name" value="hEGF"/>
    <property type="match status" value="1"/>
</dbReference>
<dbReference type="FunFam" id="2.10.25.10:FF:000066">
    <property type="entry name" value="FAT atypical cadherin 4"/>
    <property type="match status" value="1"/>
</dbReference>
<dbReference type="Proteomes" id="UP000663823">
    <property type="component" value="Unassembled WGS sequence"/>
</dbReference>
<dbReference type="InterPro" id="IPR051355">
    <property type="entry name" value="Notch/Slit_guidance"/>
</dbReference>
<feature type="disulfide bond" evidence="6">
    <location>
        <begin position="194"/>
        <end position="203"/>
    </location>
</feature>
<evidence type="ECO:0000256" key="5">
    <source>
        <dbReference type="ARBA" id="ARBA00023180"/>
    </source>
</evidence>
<dbReference type="PROSITE" id="PS50026">
    <property type="entry name" value="EGF_3"/>
    <property type="match status" value="9"/>
</dbReference>
<evidence type="ECO:0000256" key="1">
    <source>
        <dbReference type="ARBA" id="ARBA00022536"/>
    </source>
</evidence>
<protein>
    <recommendedName>
        <fullName evidence="8">EGF-like domain-containing protein</fullName>
    </recommendedName>
</protein>
<keyword evidence="4 6" id="KW-1015">Disulfide bond</keyword>
<dbReference type="Pfam" id="PF00008">
    <property type="entry name" value="EGF"/>
    <property type="match status" value="8"/>
</dbReference>
<reference evidence="9" key="1">
    <citation type="submission" date="2021-02" db="EMBL/GenBank/DDBJ databases">
        <authorList>
            <person name="Nowell W R."/>
        </authorList>
    </citation>
    <scope>NUCLEOTIDE SEQUENCE</scope>
</reference>
<dbReference type="FunFam" id="2.10.25.10:FF:000404">
    <property type="entry name" value="Weary, isoform B"/>
    <property type="match status" value="1"/>
</dbReference>
<accession>A0A818WV07</accession>
<gene>
    <name evidence="9" type="ORF">OTI717_LOCUS14459</name>
</gene>
<dbReference type="GO" id="GO:0007411">
    <property type="term" value="P:axon guidance"/>
    <property type="evidence" value="ECO:0007669"/>
    <property type="project" value="TreeGrafter"/>
</dbReference>
<keyword evidence="5" id="KW-0325">Glycoprotein</keyword>
<feature type="disulfide bond" evidence="6">
    <location>
        <begin position="393"/>
        <end position="402"/>
    </location>
</feature>
<comment type="caution">
    <text evidence="6">Lacks conserved residue(s) required for the propagation of feature annotation.</text>
</comment>
<dbReference type="PROSITE" id="PS00010">
    <property type="entry name" value="ASX_HYDROXYL"/>
    <property type="match status" value="1"/>
</dbReference>
<sequence length="482" mass="51819">MIVHWLSLFTIYIISFTLANPTNFTSKHRKTSNDSSLASGRSAISIIEEDKRCFACPIISDTSIHSRCIVPCHYNQRCYLKASHANATLTDRRCTDERWVRDLLVDGCLTYNGQYWCMCSTDLCNSGDFTSIRGYDDCSNEPCPWGTMCLDTKDGFSCICPPWQDDCTYSFNIGCSCKNGGRCMTGLGGYICECPYGYNGLNCETRDICIPNPCMNGGTCQSQGLLSFTCQCRSGFQGLTCQICDACIPNPCQNGGTCLFDEATGYFRCTCPPGYTGRTCDIGSTVTVPPSNACSPNPCRNGGTCQPTNTGSFICLCPVGYQGTCCETRIDPCSPNPCQNNGICTASGTSFFCSCLTGYTGQRCETRDPCADNPCLNGGACVPNGFGGFTCQCPPGFSGQRCEDRDPCASQPCMNQGTCIRDNGGFRCVCPSGYSGSRCEIRDACQPNPCLNGGTCRPINGNGGFQCTCPAGFTGICCETSK</sequence>
<dbReference type="InterPro" id="IPR000742">
    <property type="entry name" value="EGF"/>
</dbReference>
<feature type="domain" description="EGF-like" evidence="8">
    <location>
        <begin position="329"/>
        <end position="365"/>
    </location>
</feature>
<dbReference type="PROSITE" id="PS01186">
    <property type="entry name" value="EGF_2"/>
    <property type="match status" value="7"/>
</dbReference>
<keyword evidence="2 7" id="KW-0732">Signal</keyword>
<dbReference type="SMART" id="SM00181">
    <property type="entry name" value="EGF"/>
    <property type="match status" value="9"/>
</dbReference>
<dbReference type="GO" id="GO:0043235">
    <property type="term" value="C:receptor complex"/>
    <property type="evidence" value="ECO:0007669"/>
    <property type="project" value="TreeGrafter"/>
</dbReference>
<dbReference type="InterPro" id="IPR013032">
    <property type="entry name" value="EGF-like_CS"/>
</dbReference>
<feature type="domain" description="EGF-like" evidence="8">
    <location>
        <begin position="366"/>
        <end position="403"/>
    </location>
</feature>
<dbReference type="GO" id="GO:0007219">
    <property type="term" value="P:Notch signaling pathway"/>
    <property type="evidence" value="ECO:0007669"/>
    <property type="project" value="TreeGrafter"/>
</dbReference>
<feature type="disulfide bond" evidence="6">
    <location>
        <begin position="317"/>
        <end position="326"/>
    </location>
</feature>
<dbReference type="GO" id="GO:0005509">
    <property type="term" value="F:calcium ion binding"/>
    <property type="evidence" value="ECO:0007669"/>
    <property type="project" value="InterPro"/>
</dbReference>
<dbReference type="PROSITE" id="PS00022">
    <property type="entry name" value="EGF_1"/>
    <property type="match status" value="8"/>
</dbReference>
<feature type="disulfide bond" evidence="6">
    <location>
        <begin position="355"/>
        <end position="364"/>
    </location>
</feature>
<dbReference type="PRINTS" id="PR00010">
    <property type="entry name" value="EGFBLOOD"/>
</dbReference>
<feature type="signal peptide" evidence="7">
    <location>
        <begin position="1"/>
        <end position="19"/>
    </location>
</feature>
<dbReference type="GO" id="GO:0009986">
    <property type="term" value="C:cell surface"/>
    <property type="evidence" value="ECO:0007669"/>
    <property type="project" value="TreeGrafter"/>
</dbReference>
<feature type="disulfide bond" evidence="6">
    <location>
        <begin position="232"/>
        <end position="241"/>
    </location>
</feature>
<dbReference type="InterPro" id="IPR001881">
    <property type="entry name" value="EGF-like_Ca-bd_dom"/>
</dbReference>
<feature type="disulfide bond" evidence="6">
    <location>
        <begin position="430"/>
        <end position="439"/>
    </location>
</feature>
<keyword evidence="1 6" id="KW-0245">EGF-like domain</keyword>
<dbReference type="PANTHER" id="PTHR45836">
    <property type="entry name" value="SLIT HOMOLOG"/>
    <property type="match status" value="1"/>
</dbReference>
<dbReference type="CDD" id="cd00054">
    <property type="entry name" value="EGF_CA"/>
    <property type="match status" value="6"/>
</dbReference>
<dbReference type="FunFam" id="2.10.25.10:FF:000173">
    <property type="entry name" value="Neurogenic locus notch protein 2"/>
    <property type="match status" value="1"/>
</dbReference>
<evidence type="ECO:0000256" key="4">
    <source>
        <dbReference type="ARBA" id="ARBA00023157"/>
    </source>
</evidence>
<dbReference type="FunFam" id="2.10.25.10:FF:000230">
    <property type="entry name" value="Delta-like protein"/>
    <property type="match status" value="1"/>
</dbReference>
<evidence type="ECO:0000259" key="8">
    <source>
        <dbReference type="PROSITE" id="PS50026"/>
    </source>
</evidence>